<keyword evidence="1" id="KW-0472">Membrane</keyword>
<evidence type="ECO:0000256" key="1">
    <source>
        <dbReference type="SAM" id="Phobius"/>
    </source>
</evidence>
<evidence type="ECO:0000313" key="3">
    <source>
        <dbReference type="Proteomes" id="UP000297647"/>
    </source>
</evidence>
<feature type="transmembrane region" description="Helical" evidence="1">
    <location>
        <begin position="186"/>
        <end position="210"/>
    </location>
</feature>
<dbReference type="EMBL" id="SPSB01000001">
    <property type="protein sequence ID" value="TFV97128.1"/>
    <property type="molecule type" value="Genomic_DNA"/>
</dbReference>
<keyword evidence="1" id="KW-0812">Transmembrane</keyword>
<feature type="transmembrane region" description="Helical" evidence="1">
    <location>
        <begin position="317"/>
        <end position="340"/>
    </location>
</feature>
<accession>A0A4Y9QZH8</accession>
<name>A0A4Y9QZH8_9BACT</name>
<feature type="transmembrane region" description="Helical" evidence="1">
    <location>
        <begin position="93"/>
        <end position="111"/>
    </location>
</feature>
<keyword evidence="1" id="KW-1133">Transmembrane helix</keyword>
<evidence type="ECO:0000313" key="2">
    <source>
        <dbReference type="EMBL" id="TFV97128.1"/>
    </source>
</evidence>
<feature type="transmembrane region" description="Helical" evidence="1">
    <location>
        <begin position="393"/>
        <end position="413"/>
    </location>
</feature>
<sequence>MKELLQSNLDNPAELEKLYRKNKSEFKKEFDVLYPEIQDRTLAEFWHTRLHYESDAINWGSLKDWRVVIIASLLAGLYAKLPEIFSIENELFYAKNLGLMVFPFVSIYFIWINKLTSKTILTVGSLFIASLLYINILPNDKSSDTLILACIHLPLLLWAILGYTYGSGNLKDLTSRLTFLRFNGDAVVMGAILVLSGMLLSGITIGLFGLIGINIEKFYMEYIGIFGAAAIPLLATHLTQTNPQLVNKVSPIIAKIFSPIVLVMLVIYLGAIVFSGKDPYNDREFLLLFNLLLIGVMALIFFSIAESSNEKNKKSGTWILLLLSLVTLIVNAIALSAIVFRINEWGLTPNRLAVLGINVLMMIHLVLVGKKLLLAVKGKTETQQVGNVISSYLPIYFIWSAIVIFLFPILFGFS</sequence>
<dbReference type="AlphaFoldDB" id="A0A4Y9QZH8"/>
<feature type="transmembrane region" description="Helical" evidence="1">
    <location>
        <begin position="117"/>
        <end position="134"/>
    </location>
</feature>
<dbReference type="OrthoDB" id="637094at2"/>
<feature type="transmembrane region" description="Helical" evidence="1">
    <location>
        <begin position="352"/>
        <end position="373"/>
    </location>
</feature>
<keyword evidence="3" id="KW-1185">Reference proteome</keyword>
<reference evidence="2 3" key="1">
    <citation type="submission" date="2019-03" db="EMBL/GenBank/DDBJ databases">
        <title>Algoriphagus sp. nov, a new strain isolated from root system soil of mangrove plant Kandelia.</title>
        <authorList>
            <person name="Yin Q."/>
            <person name="Wang K."/>
            <person name="Song Z."/>
        </authorList>
    </citation>
    <scope>NUCLEOTIDE SEQUENCE [LARGE SCALE GENOMIC DNA]</scope>
    <source>
        <strain evidence="2 3">XY-J91</strain>
    </source>
</reference>
<feature type="transmembrane region" description="Helical" evidence="1">
    <location>
        <begin position="146"/>
        <end position="166"/>
    </location>
</feature>
<dbReference type="RefSeq" id="WP_135069136.1">
    <property type="nucleotide sequence ID" value="NZ_SPSB01000001.1"/>
</dbReference>
<feature type="transmembrane region" description="Helical" evidence="1">
    <location>
        <begin position="252"/>
        <end position="274"/>
    </location>
</feature>
<dbReference type="Proteomes" id="UP000297647">
    <property type="component" value="Unassembled WGS sequence"/>
</dbReference>
<proteinExistence type="predicted"/>
<feature type="transmembrane region" description="Helical" evidence="1">
    <location>
        <begin position="65"/>
        <end position="81"/>
    </location>
</feature>
<feature type="transmembrane region" description="Helical" evidence="1">
    <location>
        <begin position="286"/>
        <end position="305"/>
    </location>
</feature>
<protein>
    <submittedName>
        <fullName evidence="2">DUF4153 domain-containing protein</fullName>
    </submittedName>
</protein>
<organism evidence="2 3">
    <name type="scientific">Algoriphagus kandeliae</name>
    <dbReference type="NCBI Taxonomy" id="2562278"/>
    <lineage>
        <taxon>Bacteria</taxon>
        <taxon>Pseudomonadati</taxon>
        <taxon>Bacteroidota</taxon>
        <taxon>Cytophagia</taxon>
        <taxon>Cytophagales</taxon>
        <taxon>Cyclobacteriaceae</taxon>
        <taxon>Algoriphagus</taxon>
    </lineage>
</organism>
<feature type="transmembrane region" description="Helical" evidence="1">
    <location>
        <begin position="222"/>
        <end position="240"/>
    </location>
</feature>
<comment type="caution">
    <text evidence="2">The sequence shown here is derived from an EMBL/GenBank/DDBJ whole genome shotgun (WGS) entry which is preliminary data.</text>
</comment>
<gene>
    <name evidence="2" type="ORF">E4S40_00275</name>
</gene>